<keyword evidence="3" id="KW-0106">Calcium</keyword>
<evidence type="ECO:0000313" key="4">
    <source>
        <dbReference type="EMBL" id="TBN06633.1"/>
    </source>
</evidence>
<dbReference type="OrthoDB" id="9808779at2"/>
<keyword evidence="5" id="KW-1185">Reference proteome</keyword>
<dbReference type="EMBL" id="SIRT01000001">
    <property type="protein sequence ID" value="TBN06633.1"/>
    <property type="molecule type" value="Genomic_DNA"/>
</dbReference>
<dbReference type="CDD" id="cd01081">
    <property type="entry name" value="Aldose_epim"/>
    <property type="match status" value="1"/>
</dbReference>
<dbReference type="Pfam" id="PF01263">
    <property type="entry name" value="Aldose_epim"/>
    <property type="match status" value="1"/>
</dbReference>
<dbReference type="InterPro" id="IPR014718">
    <property type="entry name" value="GH-type_carb-bd"/>
</dbReference>
<dbReference type="SUPFAM" id="SSF74650">
    <property type="entry name" value="Galactose mutarotase-like"/>
    <property type="match status" value="1"/>
</dbReference>
<sequence length="297" mass="34071">MVYTIKLVNKDNILEVTNTDASVYGKIYLDKGASLQELTLNNHNIIQDLSPLDYATTYASSILFPFANRIKDGIYSFNDSQYEFPINVRDEQNALHGLVFNKTFEVVEENTTEKNAMVALQYIQTELIDGFPYTFKIKLVYIFSKTALDLKMYVENTDTKPFPFTVGWHPYFTSNNLFESTLNMNCKEKIILGDRNITTGTTPIHENISIKIRDEFFDDCWMLNSDEVVFKTPKYNLKFNATGNNNFIQAYTPPRKNTIAIEPTTGVSDSFNNKIGLQTLPPNESYEITWNVKISNN</sequence>
<evidence type="ECO:0000256" key="2">
    <source>
        <dbReference type="ARBA" id="ARBA00011245"/>
    </source>
</evidence>
<dbReference type="PANTHER" id="PTHR10091">
    <property type="entry name" value="ALDOSE-1-EPIMERASE"/>
    <property type="match status" value="1"/>
</dbReference>
<accession>A0A4Q9FGQ1</accession>
<dbReference type="AlphaFoldDB" id="A0A4Q9FGQ1"/>
<evidence type="ECO:0000256" key="3">
    <source>
        <dbReference type="ARBA" id="ARBA00022837"/>
    </source>
</evidence>
<dbReference type="PANTHER" id="PTHR10091:SF0">
    <property type="entry name" value="GALACTOSE MUTAROTASE"/>
    <property type="match status" value="1"/>
</dbReference>
<comment type="cofactor">
    <cofactor evidence="1">
        <name>Ca(2+)</name>
        <dbReference type="ChEBI" id="CHEBI:29108"/>
    </cofactor>
</comment>
<gene>
    <name evidence="4" type="ORF">EYD45_01750</name>
</gene>
<reference evidence="4 5" key="1">
    <citation type="submission" date="2019-02" db="EMBL/GenBank/DDBJ databases">
        <title>Hyunsoonleella sp., isolated from marine sediment.</title>
        <authorList>
            <person name="Liu B.-T."/>
        </authorList>
    </citation>
    <scope>NUCLEOTIDE SEQUENCE [LARGE SCALE GENOMIC DNA]</scope>
    <source>
        <strain evidence="4 5">T58</strain>
    </source>
</reference>
<protein>
    <submittedName>
        <fullName evidence="4">Aldose 1-epimerase</fullName>
    </submittedName>
</protein>
<proteinExistence type="predicted"/>
<evidence type="ECO:0000313" key="5">
    <source>
        <dbReference type="Proteomes" id="UP000291142"/>
    </source>
</evidence>
<dbReference type="GO" id="GO:0006006">
    <property type="term" value="P:glucose metabolic process"/>
    <property type="evidence" value="ECO:0007669"/>
    <property type="project" value="TreeGrafter"/>
</dbReference>
<evidence type="ECO:0000256" key="1">
    <source>
        <dbReference type="ARBA" id="ARBA00001913"/>
    </source>
</evidence>
<dbReference type="GO" id="GO:0030246">
    <property type="term" value="F:carbohydrate binding"/>
    <property type="evidence" value="ECO:0007669"/>
    <property type="project" value="InterPro"/>
</dbReference>
<dbReference type="Proteomes" id="UP000291142">
    <property type="component" value="Unassembled WGS sequence"/>
</dbReference>
<dbReference type="InterPro" id="IPR008183">
    <property type="entry name" value="Aldose_1/G6P_1-epimerase"/>
</dbReference>
<dbReference type="GO" id="GO:0004034">
    <property type="term" value="F:aldose 1-epimerase activity"/>
    <property type="evidence" value="ECO:0007669"/>
    <property type="project" value="TreeGrafter"/>
</dbReference>
<dbReference type="GO" id="GO:0033499">
    <property type="term" value="P:galactose catabolic process via UDP-galactose, Leloir pathway"/>
    <property type="evidence" value="ECO:0007669"/>
    <property type="project" value="TreeGrafter"/>
</dbReference>
<comment type="caution">
    <text evidence="4">The sequence shown here is derived from an EMBL/GenBank/DDBJ whole genome shotgun (WGS) entry which is preliminary data.</text>
</comment>
<dbReference type="InterPro" id="IPR011013">
    <property type="entry name" value="Gal_mutarotase_sf_dom"/>
</dbReference>
<name>A0A4Q9FGQ1_9FLAO</name>
<comment type="subunit">
    <text evidence="2">Monomer.</text>
</comment>
<organism evidence="4 5">
    <name type="scientific">Hyunsoonleella flava</name>
    <dbReference type="NCBI Taxonomy" id="2527939"/>
    <lineage>
        <taxon>Bacteria</taxon>
        <taxon>Pseudomonadati</taxon>
        <taxon>Bacteroidota</taxon>
        <taxon>Flavobacteriia</taxon>
        <taxon>Flavobacteriales</taxon>
        <taxon>Flavobacteriaceae</taxon>
    </lineage>
</organism>
<dbReference type="Gene3D" id="2.70.98.10">
    <property type="match status" value="1"/>
</dbReference>